<proteinExistence type="predicted"/>
<protein>
    <submittedName>
        <fullName evidence="1">Uncharacterized protein</fullName>
    </submittedName>
</protein>
<organism evidence="1">
    <name type="scientific">Arion vulgaris</name>
    <dbReference type="NCBI Taxonomy" id="1028688"/>
    <lineage>
        <taxon>Eukaryota</taxon>
        <taxon>Metazoa</taxon>
        <taxon>Spiralia</taxon>
        <taxon>Lophotrochozoa</taxon>
        <taxon>Mollusca</taxon>
        <taxon>Gastropoda</taxon>
        <taxon>Heterobranchia</taxon>
        <taxon>Euthyneura</taxon>
        <taxon>Panpulmonata</taxon>
        <taxon>Eupulmonata</taxon>
        <taxon>Stylommatophora</taxon>
        <taxon>Helicina</taxon>
        <taxon>Arionoidea</taxon>
        <taxon>Arionidae</taxon>
        <taxon>Arion</taxon>
    </lineage>
</organism>
<reference evidence="1" key="1">
    <citation type="submission" date="2014-12" db="EMBL/GenBank/DDBJ databases">
        <title>Insight into the proteome of Arion vulgaris.</title>
        <authorList>
            <person name="Aradska J."/>
            <person name="Bulat T."/>
            <person name="Smidak R."/>
            <person name="Sarate P."/>
            <person name="Gangsoo J."/>
            <person name="Sialana F."/>
            <person name="Bilban M."/>
            <person name="Lubec G."/>
        </authorList>
    </citation>
    <scope>NUCLEOTIDE SEQUENCE</scope>
    <source>
        <tissue evidence="1">Skin</tissue>
    </source>
</reference>
<dbReference type="AlphaFoldDB" id="A0A0B7B0D5"/>
<feature type="non-terminal residue" evidence="1">
    <location>
        <position position="57"/>
    </location>
</feature>
<name>A0A0B7B0D5_9EUPU</name>
<dbReference type="EMBL" id="HACG01038906">
    <property type="protein sequence ID" value="CEK85771.1"/>
    <property type="molecule type" value="Transcribed_RNA"/>
</dbReference>
<accession>A0A0B7B0D5</accession>
<sequence length="57" mass="6669">MASHYVLFINNKTILKAIQVLCITYTQDITGNNHYIITKREFCYISLYSKTILIKVI</sequence>
<gene>
    <name evidence="1" type="primary">ORF150181</name>
</gene>
<evidence type="ECO:0000313" key="1">
    <source>
        <dbReference type="EMBL" id="CEK85771.1"/>
    </source>
</evidence>